<dbReference type="InterPro" id="IPR005828">
    <property type="entry name" value="MFS_sugar_transport-like"/>
</dbReference>
<feature type="transmembrane region" description="Helical" evidence="8">
    <location>
        <begin position="340"/>
        <end position="361"/>
    </location>
</feature>
<dbReference type="PANTHER" id="PTHR48021:SF21">
    <property type="entry name" value="SUGAR TRANSPORTER ERD6-LIKE 8"/>
    <property type="match status" value="1"/>
</dbReference>
<protein>
    <submittedName>
        <fullName evidence="10">Sugar transporter ERD6-like 16</fullName>
    </submittedName>
</protein>
<evidence type="ECO:0000256" key="7">
    <source>
        <dbReference type="RuleBase" id="RU003346"/>
    </source>
</evidence>
<accession>A0AAP0BWT7</accession>
<keyword evidence="11" id="KW-1185">Reference proteome</keyword>
<keyword evidence="6 8" id="KW-0472">Membrane</keyword>
<evidence type="ECO:0000256" key="5">
    <source>
        <dbReference type="ARBA" id="ARBA00022989"/>
    </source>
</evidence>
<dbReference type="GO" id="GO:0016020">
    <property type="term" value="C:membrane"/>
    <property type="evidence" value="ECO:0007669"/>
    <property type="project" value="UniProtKB-SubCell"/>
</dbReference>
<evidence type="ECO:0000256" key="8">
    <source>
        <dbReference type="SAM" id="Phobius"/>
    </source>
</evidence>
<dbReference type="FunFam" id="1.20.1250.20:FF:000043">
    <property type="entry name" value="sugar transporter ERD6-like 6"/>
    <property type="match status" value="1"/>
</dbReference>
<keyword evidence="3 10" id="KW-0762">Sugar transport</keyword>
<feature type="transmembrane region" description="Helical" evidence="8">
    <location>
        <begin position="170"/>
        <end position="189"/>
    </location>
</feature>
<dbReference type="PROSITE" id="PS50850">
    <property type="entry name" value="MFS"/>
    <property type="match status" value="1"/>
</dbReference>
<feature type="transmembrane region" description="Helical" evidence="8">
    <location>
        <begin position="435"/>
        <end position="456"/>
    </location>
</feature>
<evidence type="ECO:0000256" key="6">
    <source>
        <dbReference type="ARBA" id="ARBA00023136"/>
    </source>
</evidence>
<gene>
    <name evidence="10" type="ORF">KSP39_PZI004643</name>
</gene>
<dbReference type="PROSITE" id="PS00216">
    <property type="entry name" value="SUGAR_TRANSPORT_1"/>
    <property type="match status" value="1"/>
</dbReference>
<name>A0AAP0BWT7_9ASPA</name>
<reference evidence="10 11" key="1">
    <citation type="journal article" date="2022" name="Nat. Plants">
        <title>Genomes of leafy and leafless Platanthera orchids illuminate the evolution of mycoheterotrophy.</title>
        <authorList>
            <person name="Li M.H."/>
            <person name="Liu K.W."/>
            <person name="Li Z."/>
            <person name="Lu H.C."/>
            <person name="Ye Q.L."/>
            <person name="Zhang D."/>
            <person name="Wang J.Y."/>
            <person name="Li Y.F."/>
            <person name="Zhong Z.M."/>
            <person name="Liu X."/>
            <person name="Yu X."/>
            <person name="Liu D.K."/>
            <person name="Tu X.D."/>
            <person name="Liu B."/>
            <person name="Hao Y."/>
            <person name="Liao X.Y."/>
            <person name="Jiang Y.T."/>
            <person name="Sun W.H."/>
            <person name="Chen J."/>
            <person name="Chen Y.Q."/>
            <person name="Ai Y."/>
            <person name="Zhai J.W."/>
            <person name="Wu S.S."/>
            <person name="Zhou Z."/>
            <person name="Hsiao Y.Y."/>
            <person name="Wu W.L."/>
            <person name="Chen Y.Y."/>
            <person name="Lin Y.F."/>
            <person name="Hsu J.L."/>
            <person name="Li C.Y."/>
            <person name="Wang Z.W."/>
            <person name="Zhao X."/>
            <person name="Zhong W.Y."/>
            <person name="Ma X.K."/>
            <person name="Ma L."/>
            <person name="Huang J."/>
            <person name="Chen G.Z."/>
            <person name="Huang M.Z."/>
            <person name="Huang L."/>
            <person name="Peng D.H."/>
            <person name="Luo Y.B."/>
            <person name="Zou S.Q."/>
            <person name="Chen S.P."/>
            <person name="Lan S."/>
            <person name="Tsai W.C."/>
            <person name="Van de Peer Y."/>
            <person name="Liu Z.J."/>
        </authorList>
    </citation>
    <scope>NUCLEOTIDE SEQUENCE [LARGE SCALE GENOMIC DNA]</scope>
    <source>
        <strain evidence="10">Lor287</strain>
    </source>
</reference>
<comment type="subcellular location">
    <subcellularLocation>
        <location evidence="1">Membrane</location>
        <topology evidence="1">Multi-pass membrane protein</topology>
    </subcellularLocation>
</comment>
<evidence type="ECO:0000313" key="11">
    <source>
        <dbReference type="Proteomes" id="UP001418222"/>
    </source>
</evidence>
<dbReference type="Proteomes" id="UP001418222">
    <property type="component" value="Unassembled WGS sequence"/>
</dbReference>
<dbReference type="InterPro" id="IPR003663">
    <property type="entry name" value="Sugar/inositol_transpt"/>
</dbReference>
<evidence type="ECO:0000256" key="3">
    <source>
        <dbReference type="ARBA" id="ARBA00022597"/>
    </source>
</evidence>
<feature type="transmembrane region" description="Helical" evidence="8">
    <location>
        <begin position="195"/>
        <end position="212"/>
    </location>
</feature>
<comment type="caution">
    <text evidence="10">The sequence shown here is derived from an EMBL/GenBank/DDBJ whole genome shotgun (WGS) entry which is preliminary data.</text>
</comment>
<dbReference type="Pfam" id="PF00083">
    <property type="entry name" value="Sugar_tr"/>
    <property type="match status" value="1"/>
</dbReference>
<dbReference type="PANTHER" id="PTHR48021">
    <property type="match status" value="1"/>
</dbReference>
<dbReference type="NCBIfam" id="TIGR00879">
    <property type="entry name" value="SP"/>
    <property type="match status" value="1"/>
</dbReference>
<feature type="transmembrane region" description="Helical" evidence="8">
    <location>
        <begin position="373"/>
        <end position="397"/>
    </location>
</feature>
<feature type="transmembrane region" description="Helical" evidence="8">
    <location>
        <begin position="310"/>
        <end position="331"/>
    </location>
</feature>
<comment type="similarity">
    <text evidence="2 7">Belongs to the major facilitator superfamily. Sugar transporter (TC 2.A.1.1) family.</text>
</comment>
<keyword evidence="5 8" id="KW-1133">Transmembrane helix</keyword>
<evidence type="ECO:0000256" key="1">
    <source>
        <dbReference type="ARBA" id="ARBA00004141"/>
    </source>
</evidence>
<evidence type="ECO:0000256" key="4">
    <source>
        <dbReference type="ARBA" id="ARBA00022692"/>
    </source>
</evidence>
<evidence type="ECO:0000259" key="9">
    <source>
        <dbReference type="PROSITE" id="PS50850"/>
    </source>
</evidence>
<sequence length="476" mass="50933">MAKNRETESWIGAGQISAAAEHLIIRVEDAKNSKRSISMVLLSTAVAVSGSVIFGSSVGFSAPAQSGIMNDMGLSLSEFAVFGSILAIGAMIGATASGRIADYLGRKGAMRVSAICGVVGWIAIYLAKGVILLDFGRLSSGFGIGVVSYVVPVFIAEIAPKDLRGGLTTLNQLMIVGGVSVTYIVGTLISWRNLALLGLAPCLVLFLGLFFIPESPRWLAKVGQQELFEKSLYRLHGRDADISEEAAEILENVETLNKLPQSRIVDLFQRKYIRSVIVGVGLMAFQQFSGINGIVFYASQIFVSAGFSSGNFGTILMAVIQFPLTAVGAILTDNCGRKPLLLFSSSGIFVGCFLATVSFFLQGQGFKAGWISVLTLSGILVYIGSFSIGMGAIPWIIMSEVFPINIKGTAGSLVTLMNWFGSWLLSYTFNFLMAWSSWGTFLIFAVVCAANIAFVLKLVPETKGRTLEEIQTSMNS</sequence>
<feature type="transmembrane region" description="Helical" evidence="8">
    <location>
        <begin position="276"/>
        <end position="298"/>
    </location>
</feature>
<dbReference type="SUPFAM" id="SSF103473">
    <property type="entry name" value="MFS general substrate transporter"/>
    <property type="match status" value="1"/>
</dbReference>
<dbReference type="GO" id="GO:0051119">
    <property type="term" value="F:sugar transmembrane transporter activity"/>
    <property type="evidence" value="ECO:0007669"/>
    <property type="project" value="InterPro"/>
</dbReference>
<feature type="transmembrane region" description="Helical" evidence="8">
    <location>
        <begin position="409"/>
        <end position="429"/>
    </location>
</feature>
<dbReference type="EMBL" id="JBBWWQ010000003">
    <property type="protein sequence ID" value="KAK8951484.1"/>
    <property type="molecule type" value="Genomic_DNA"/>
</dbReference>
<dbReference type="CDD" id="cd17358">
    <property type="entry name" value="MFS_GLUT6_8_Class3_like"/>
    <property type="match status" value="1"/>
</dbReference>
<proteinExistence type="inferred from homology"/>
<dbReference type="AlphaFoldDB" id="A0AAP0BWT7"/>
<dbReference type="InterPro" id="IPR050549">
    <property type="entry name" value="MFS_Trehalose_Transporter"/>
</dbReference>
<feature type="transmembrane region" description="Helical" evidence="8">
    <location>
        <begin position="139"/>
        <end position="158"/>
    </location>
</feature>
<feature type="transmembrane region" description="Helical" evidence="8">
    <location>
        <begin position="79"/>
        <end position="100"/>
    </location>
</feature>
<dbReference type="InterPro" id="IPR036259">
    <property type="entry name" value="MFS_trans_sf"/>
</dbReference>
<feature type="transmembrane region" description="Helical" evidence="8">
    <location>
        <begin position="112"/>
        <end position="133"/>
    </location>
</feature>
<feature type="domain" description="Major facilitator superfamily (MFS) profile" evidence="9">
    <location>
        <begin position="43"/>
        <end position="463"/>
    </location>
</feature>
<keyword evidence="7" id="KW-0813">Transport</keyword>
<dbReference type="Gene3D" id="1.20.1250.20">
    <property type="entry name" value="MFS general substrate transporter like domains"/>
    <property type="match status" value="1"/>
</dbReference>
<keyword evidence="4 8" id="KW-0812">Transmembrane</keyword>
<dbReference type="InterPro" id="IPR005829">
    <property type="entry name" value="Sugar_transporter_CS"/>
</dbReference>
<dbReference type="PRINTS" id="PR00171">
    <property type="entry name" value="SUGRTRNSPORT"/>
</dbReference>
<evidence type="ECO:0000256" key="2">
    <source>
        <dbReference type="ARBA" id="ARBA00010992"/>
    </source>
</evidence>
<dbReference type="InterPro" id="IPR020846">
    <property type="entry name" value="MFS_dom"/>
</dbReference>
<feature type="transmembrane region" description="Helical" evidence="8">
    <location>
        <begin position="39"/>
        <end position="59"/>
    </location>
</feature>
<evidence type="ECO:0000313" key="10">
    <source>
        <dbReference type="EMBL" id="KAK8951484.1"/>
    </source>
</evidence>
<organism evidence="10 11">
    <name type="scientific">Platanthera zijinensis</name>
    <dbReference type="NCBI Taxonomy" id="2320716"/>
    <lineage>
        <taxon>Eukaryota</taxon>
        <taxon>Viridiplantae</taxon>
        <taxon>Streptophyta</taxon>
        <taxon>Embryophyta</taxon>
        <taxon>Tracheophyta</taxon>
        <taxon>Spermatophyta</taxon>
        <taxon>Magnoliopsida</taxon>
        <taxon>Liliopsida</taxon>
        <taxon>Asparagales</taxon>
        <taxon>Orchidaceae</taxon>
        <taxon>Orchidoideae</taxon>
        <taxon>Orchideae</taxon>
        <taxon>Orchidinae</taxon>
        <taxon>Platanthera</taxon>
    </lineage>
</organism>
<dbReference type="InterPro" id="IPR044775">
    <property type="entry name" value="MFS_ERD6/Tret1-like"/>
</dbReference>